<evidence type="ECO:0000256" key="1">
    <source>
        <dbReference type="ARBA" id="ARBA00004141"/>
    </source>
</evidence>
<keyword evidence="3" id="KW-0813">Transport</keyword>
<evidence type="ECO:0000259" key="11">
    <source>
        <dbReference type="Pfam" id="PF01545"/>
    </source>
</evidence>
<dbReference type="InterPro" id="IPR027470">
    <property type="entry name" value="Cation_efflux_CTD"/>
</dbReference>
<reference evidence="13 14" key="1">
    <citation type="submission" date="2024-04" db="EMBL/GenBank/DDBJ databases">
        <title>Draft genome sequence of Halopseudomonas sabulinigri NBRC 116187.</title>
        <authorList>
            <person name="Miyakawa T."/>
            <person name="Kusuya Y."/>
            <person name="Miura T."/>
        </authorList>
    </citation>
    <scope>NUCLEOTIDE SEQUENCE [LARGE SCALE GENOMIC DNA]</scope>
    <source>
        <strain evidence="13 14">4NH20-0042</strain>
    </source>
</reference>
<evidence type="ECO:0000256" key="5">
    <source>
        <dbReference type="ARBA" id="ARBA00022906"/>
    </source>
</evidence>
<dbReference type="PANTHER" id="PTHR11562:SF17">
    <property type="entry name" value="RE54080P-RELATED"/>
    <property type="match status" value="1"/>
</dbReference>
<comment type="similarity">
    <text evidence="2">Belongs to the cation diffusion facilitator (CDF) transporter (TC 2.A.4) family. SLC30A subfamily.</text>
</comment>
<feature type="transmembrane region" description="Helical" evidence="10">
    <location>
        <begin position="194"/>
        <end position="212"/>
    </location>
</feature>
<evidence type="ECO:0000256" key="6">
    <source>
        <dbReference type="ARBA" id="ARBA00022989"/>
    </source>
</evidence>
<evidence type="ECO:0000256" key="2">
    <source>
        <dbReference type="ARBA" id="ARBA00008873"/>
    </source>
</evidence>
<feature type="domain" description="Cation efflux protein transmembrane" evidence="11">
    <location>
        <begin position="31"/>
        <end position="220"/>
    </location>
</feature>
<keyword evidence="5" id="KW-0864">Zinc transport</keyword>
<evidence type="ECO:0000256" key="7">
    <source>
        <dbReference type="ARBA" id="ARBA00023065"/>
    </source>
</evidence>
<keyword evidence="4 10" id="KW-0812">Transmembrane</keyword>
<evidence type="ECO:0000256" key="10">
    <source>
        <dbReference type="SAM" id="Phobius"/>
    </source>
</evidence>
<evidence type="ECO:0000313" key="14">
    <source>
        <dbReference type="Proteomes" id="UP001486808"/>
    </source>
</evidence>
<protein>
    <submittedName>
        <fullName evidence="13">Cation diffusion facilitator family transporter</fullName>
    </submittedName>
</protein>
<dbReference type="PANTHER" id="PTHR11562">
    <property type="entry name" value="CATION EFFLUX PROTEIN/ ZINC TRANSPORTER"/>
    <property type="match status" value="1"/>
</dbReference>
<evidence type="ECO:0000256" key="4">
    <source>
        <dbReference type="ARBA" id="ARBA00022692"/>
    </source>
</evidence>
<dbReference type="Proteomes" id="UP001486808">
    <property type="component" value="Unassembled WGS sequence"/>
</dbReference>
<dbReference type="InterPro" id="IPR027469">
    <property type="entry name" value="Cation_efflux_TMD_sf"/>
</dbReference>
<keyword evidence="8 10" id="KW-0472">Membrane</keyword>
<evidence type="ECO:0000256" key="8">
    <source>
        <dbReference type="ARBA" id="ARBA00023136"/>
    </source>
</evidence>
<accession>A0ABP9ZKT5</accession>
<dbReference type="Pfam" id="PF16916">
    <property type="entry name" value="ZT_dimer"/>
    <property type="match status" value="1"/>
</dbReference>
<evidence type="ECO:0000259" key="12">
    <source>
        <dbReference type="Pfam" id="PF16916"/>
    </source>
</evidence>
<keyword evidence="5" id="KW-0862">Zinc</keyword>
<feature type="compositionally biased region" description="Basic residues" evidence="9">
    <location>
        <begin position="1"/>
        <end position="11"/>
    </location>
</feature>
<evidence type="ECO:0000256" key="3">
    <source>
        <dbReference type="ARBA" id="ARBA00022448"/>
    </source>
</evidence>
<evidence type="ECO:0000256" key="9">
    <source>
        <dbReference type="SAM" id="MobiDB-lite"/>
    </source>
</evidence>
<dbReference type="NCBIfam" id="TIGR01297">
    <property type="entry name" value="CDF"/>
    <property type="match status" value="1"/>
</dbReference>
<dbReference type="SUPFAM" id="SSF161111">
    <property type="entry name" value="Cation efflux protein transmembrane domain-like"/>
    <property type="match status" value="1"/>
</dbReference>
<dbReference type="Pfam" id="PF01545">
    <property type="entry name" value="Cation_efflux"/>
    <property type="match status" value="1"/>
</dbReference>
<name>A0ABP9ZKT5_9GAMM</name>
<evidence type="ECO:0000313" key="13">
    <source>
        <dbReference type="EMBL" id="GAA6130046.1"/>
    </source>
</evidence>
<dbReference type="InterPro" id="IPR036837">
    <property type="entry name" value="Cation_efflux_CTD_sf"/>
</dbReference>
<keyword evidence="7" id="KW-0406">Ion transport</keyword>
<dbReference type="EMBL" id="BAABWD010000001">
    <property type="protein sequence ID" value="GAA6130046.1"/>
    <property type="molecule type" value="Genomic_DNA"/>
</dbReference>
<dbReference type="InterPro" id="IPR050681">
    <property type="entry name" value="CDF/SLC30A"/>
</dbReference>
<dbReference type="RefSeq" id="WP_353386013.1">
    <property type="nucleotide sequence ID" value="NZ_BAABWD010000001.1"/>
</dbReference>
<sequence>MTEHHHHAHSHNHTDGAHGHSHSHGSGKTLVFALIFTTAFALVEVFAGVMANSLALLSDAGHMFTDSLSLAVGAFSAWLANKPASRQHSFGLQRAEVLGALFNVIFMFLVIAYIAYEAVLRMLDTPEVNGVTVLVVGTLGLLVNIIVAWVLMRGEQNMNVRGALLHVMGDLLGSVAAVAAGAIIYYGGPAIMDPILSLFVCLLILVSAVRLLRAVTRVLMEGVPQGVDAAQVSDALTQIDGVRAVHDLHIWSLSSNSHALAAHVDLDNMSLWQATLPQMQIILRERFGIAHSTLQPEDSAMGQGCAVEVGCGARSRHYEDASGPKQHV</sequence>
<dbReference type="InterPro" id="IPR002524">
    <property type="entry name" value="Cation_efflux"/>
</dbReference>
<gene>
    <name evidence="13" type="ORF">NBRC116187_04060</name>
</gene>
<dbReference type="InterPro" id="IPR058533">
    <property type="entry name" value="Cation_efflux_TM"/>
</dbReference>
<comment type="caution">
    <text evidence="13">The sequence shown here is derived from an EMBL/GenBank/DDBJ whole genome shotgun (WGS) entry which is preliminary data.</text>
</comment>
<feature type="transmembrane region" description="Helical" evidence="10">
    <location>
        <begin position="30"/>
        <end position="51"/>
    </location>
</feature>
<feature type="region of interest" description="Disordered" evidence="9">
    <location>
        <begin position="1"/>
        <end position="22"/>
    </location>
</feature>
<keyword evidence="6 10" id="KW-1133">Transmembrane helix</keyword>
<organism evidence="13 14">
    <name type="scientific">Halopseudomonas sabulinigri</name>
    <dbReference type="NCBI Taxonomy" id="472181"/>
    <lineage>
        <taxon>Bacteria</taxon>
        <taxon>Pseudomonadati</taxon>
        <taxon>Pseudomonadota</taxon>
        <taxon>Gammaproteobacteria</taxon>
        <taxon>Pseudomonadales</taxon>
        <taxon>Pseudomonadaceae</taxon>
        <taxon>Halopseudomonas</taxon>
    </lineage>
</organism>
<comment type="subcellular location">
    <subcellularLocation>
        <location evidence="1">Membrane</location>
        <topology evidence="1">Multi-pass membrane protein</topology>
    </subcellularLocation>
</comment>
<feature type="domain" description="Cation efflux protein cytoplasmic" evidence="12">
    <location>
        <begin position="225"/>
        <end position="297"/>
    </location>
</feature>
<proteinExistence type="inferred from homology"/>
<keyword evidence="14" id="KW-1185">Reference proteome</keyword>
<feature type="transmembrane region" description="Helical" evidence="10">
    <location>
        <begin position="97"/>
        <end position="116"/>
    </location>
</feature>
<dbReference type="Gene3D" id="1.20.1510.10">
    <property type="entry name" value="Cation efflux protein transmembrane domain"/>
    <property type="match status" value="1"/>
</dbReference>
<feature type="transmembrane region" description="Helical" evidence="10">
    <location>
        <begin position="63"/>
        <end position="81"/>
    </location>
</feature>
<dbReference type="SUPFAM" id="SSF160240">
    <property type="entry name" value="Cation efflux protein cytoplasmic domain-like"/>
    <property type="match status" value="1"/>
</dbReference>
<feature type="transmembrane region" description="Helical" evidence="10">
    <location>
        <begin position="128"/>
        <end position="151"/>
    </location>
</feature>
<feature type="transmembrane region" description="Helical" evidence="10">
    <location>
        <begin position="163"/>
        <end position="188"/>
    </location>
</feature>